<name>A0ABD0ZG28_CARAN</name>
<dbReference type="Pfam" id="PF14111">
    <property type="entry name" value="DUF4283"/>
    <property type="match status" value="1"/>
</dbReference>
<gene>
    <name evidence="3" type="ORF">V5N11_017528</name>
</gene>
<dbReference type="Proteomes" id="UP001558713">
    <property type="component" value="Unassembled WGS sequence"/>
</dbReference>
<evidence type="ECO:0000313" key="3">
    <source>
        <dbReference type="EMBL" id="KAL1193633.1"/>
    </source>
</evidence>
<dbReference type="PANTHER" id="PTHR31286">
    <property type="entry name" value="GLYCINE-RICH CELL WALL STRUCTURAL PROTEIN 1.8-LIKE"/>
    <property type="match status" value="1"/>
</dbReference>
<dbReference type="AlphaFoldDB" id="A0ABD0ZG28"/>
<dbReference type="InterPro" id="IPR040256">
    <property type="entry name" value="At4g02000-like"/>
</dbReference>
<sequence length="234" mass="25384">MVRKKKKLSFKPPPPPPVASSKASVPNLVSHGCSLPSKDSATVEIPTDPASKLLLSTPVASTSKVVGSVTKTPLLRSTKLSSKVDVDSVSPDLPVSSSWCDTVKGGSSAITKCGSPFKLETGEHCVVIPNKVIEESKPLWKDFVVGQFYRDPPSFGKIKALVNLLWSKWQRDITVTKLDSENSYLFKIPNISARQRVVREGIWSIDGSTMFVAPWIPGVKPSKPALKKLQFGSN</sequence>
<comment type="caution">
    <text evidence="3">The sequence shown here is derived from an EMBL/GenBank/DDBJ whole genome shotgun (WGS) entry which is preliminary data.</text>
</comment>
<organism evidence="3 4">
    <name type="scientific">Cardamine amara subsp. amara</name>
    <dbReference type="NCBI Taxonomy" id="228776"/>
    <lineage>
        <taxon>Eukaryota</taxon>
        <taxon>Viridiplantae</taxon>
        <taxon>Streptophyta</taxon>
        <taxon>Embryophyta</taxon>
        <taxon>Tracheophyta</taxon>
        <taxon>Spermatophyta</taxon>
        <taxon>Magnoliopsida</taxon>
        <taxon>eudicotyledons</taxon>
        <taxon>Gunneridae</taxon>
        <taxon>Pentapetalae</taxon>
        <taxon>rosids</taxon>
        <taxon>malvids</taxon>
        <taxon>Brassicales</taxon>
        <taxon>Brassicaceae</taxon>
        <taxon>Cardamineae</taxon>
        <taxon>Cardamine</taxon>
    </lineage>
</organism>
<dbReference type="EMBL" id="JBANAX010000776">
    <property type="protein sequence ID" value="KAL1193633.1"/>
    <property type="molecule type" value="Genomic_DNA"/>
</dbReference>
<evidence type="ECO:0000256" key="1">
    <source>
        <dbReference type="SAM" id="MobiDB-lite"/>
    </source>
</evidence>
<keyword evidence="4" id="KW-1185">Reference proteome</keyword>
<evidence type="ECO:0000313" key="4">
    <source>
        <dbReference type="Proteomes" id="UP001558713"/>
    </source>
</evidence>
<reference evidence="3 4" key="1">
    <citation type="submission" date="2024-04" db="EMBL/GenBank/DDBJ databases">
        <title>Genome assembly C_amara_ONT_v2.</title>
        <authorList>
            <person name="Yant L."/>
            <person name="Moore C."/>
            <person name="Slenker M."/>
        </authorList>
    </citation>
    <scope>NUCLEOTIDE SEQUENCE [LARGE SCALE GENOMIC DNA]</scope>
    <source>
        <tissue evidence="3">Leaf</tissue>
    </source>
</reference>
<dbReference type="InterPro" id="IPR025558">
    <property type="entry name" value="DUF4283"/>
</dbReference>
<accession>A0ABD0ZG28</accession>
<evidence type="ECO:0000259" key="2">
    <source>
        <dbReference type="Pfam" id="PF14111"/>
    </source>
</evidence>
<protein>
    <recommendedName>
        <fullName evidence="2">DUF4283 domain-containing protein</fullName>
    </recommendedName>
</protein>
<dbReference type="PANTHER" id="PTHR31286:SF173">
    <property type="entry name" value="DUF4283 DOMAIN-CONTAINING PROTEIN"/>
    <property type="match status" value="1"/>
</dbReference>
<proteinExistence type="predicted"/>
<feature type="region of interest" description="Disordered" evidence="1">
    <location>
        <begin position="1"/>
        <end position="25"/>
    </location>
</feature>
<feature type="domain" description="DUF4283" evidence="2">
    <location>
        <begin position="139"/>
        <end position="222"/>
    </location>
</feature>